<evidence type="ECO:0000313" key="1">
    <source>
        <dbReference type="EMBL" id="KRY74121.1"/>
    </source>
</evidence>
<evidence type="ECO:0000313" key="3">
    <source>
        <dbReference type="Proteomes" id="UP000054632"/>
    </source>
</evidence>
<evidence type="ECO:0000313" key="4">
    <source>
        <dbReference type="Proteomes" id="UP000054826"/>
    </source>
</evidence>
<dbReference type="EMBL" id="JYDR01000028">
    <property type="protein sequence ID" value="KRY74121.1"/>
    <property type="molecule type" value="Genomic_DNA"/>
</dbReference>
<protein>
    <submittedName>
        <fullName evidence="2">Uncharacterized protein</fullName>
    </submittedName>
</protein>
<reference evidence="3 4" key="1">
    <citation type="submission" date="2015-01" db="EMBL/GenBank/DDBJ databases">
        <title>Evolution of Trichinella species and genotypes.</title>
        <authorList>
            <person name="Korhonen P.K."/>
            <person name="Edoardo P."/>
            <person name="Giuseppe L.R."/>
            <person name="Gasser R.B."/>
        </authorList>
    </citation>
    <scope>NUCLEOTIDE SEQUENCE [LARGE SCALE GENOMIC DNA]</scope>
    <source>
        <strain evidence="1">ISS13</strain>
        <strain evidence="2">ISS176</strain>
    </source>
</reference>
<organism evidence="2 4">
    <name type="scientific">Trichinella pseudospiralis</name>
    <name type="common">Parasitic roundworm</name>
    <dbReference type="NCBI Taxonomy" id="6337"/>
    <lineage>
        <taxon>Eukaryota</taxon>
        <taxon>Metazoa</taxon>
        <taxon>Ecdysozoa</taxon>
        <taxon>Nematoda</taxon>
        <taxon>Enoplea</taxon>
        <taxon>Dorylaimia</taxon>
        <taxon>Trichinellida</taxon>
        <taxon>Trichinellidae</taxon>
        <taxon>Trichinella</taxon>
    </lineage>
</organism>
<dbReference type="Proteomes" id="UP000054826">
    <property type="component" value="Unassembled WGS sequence"/>
</dbReference>
<gene>
    <name evidence="1" type="ORF">T4A_10839</name>
    <name evidence="2" type="ORF">T4C_2197</name>
</gene>
<sequence>MIVWHLKVVCVLRQANSTVITDQKNLDCKQGNLGMKRKLSISAQGVLYLDEKCSIGKTIFSWIPDLLEDKVAYKCSFDVETRRRLARCGSSIVKSLPNVIWYCVNTVLKAGLLYAKLEFYAFQKAHPVANKQAKINRNDVVWKEKSIKVRKERMHYGGEQIAQDAYGIFVK</sequence>
<proteinExistence type="predicted"/>
<accession>A0A0V1J657</accession>
<name>A0A0V1J657_TRIPS</name>
<dbReference type="EMBL" id="JYDV01000132">
    <property type="protein sequence ID" value="KRZ30149.1"/>
    <property type="molecule type" value="Genomic_DNA"/>
</dbReference>
<dbReference type="Proteomes" id="UP000054632">
    <property type="component" value="Unassembled WGS sequence"/>
</dbReference>
<dbReference type="AlphaFoldDB" id="A0A0V1J657"/>
<comment type="caution">
    <text evidence="2">The sequence shown here is derived from an EMBL/GenBank/DDBJ whole genome shotgun (WGS) entry which is preliminary data.</text>
</comment>
<evidence type="ECO:0000313" key="2">
    <source>
        <dbReference type="EMBL" id="KRZ30149.1"/>
    </source>
</evidence>